<dbReference type="Gene3D" id="1.20.1250.20">
    <property type="entry name" value="MFS general substrate transporter like domains"/>
    <property type="match status" value="1"/>
</dbReference>
<feature type="transmembrane region" description="Helical" evidence="5">
    <location>
        <begin position="261"/>
        <end position="279"/>
    </location>
</feature>
<feature type="transmembrane region" description="Helical" evidence="5">
    <location>
        <begin position="177"/>
        <end position="197"/>
    </location>
</feature>
<feature type="domain" description="Major facilitator superfamily (MFS) profile" evidence="6">
    <location>
        <begin position="24"/>
        <end position="401"/>
    </location>
</feature>
<evidence type="ECO:0000259" key="6">
    <source>
        <dbReference type="PROSITE" id="PS50850"/>
    </source>
</evidence>
<keyword evidence="3 5" id="KW-1133">Transmembrane helix</keyword>
<dbReference type="RefSeq" id="WP_220192551.1">
    <property type="nucleotide sequence ID" value="NZ_BNJF01000001.1"/>
</dbReference>
<feature type="transmembrane region" description="Helical" evidence="5">
    <location>
        <begin position="147"/>
        <end position="165"/>
    </location>
</feature>
<dbReference type="CDD" id="cd17324">
    <property type="entry name" value="MFS_NepI_like"/>
    <property type="match status" value="1"/>
</dbReference>
<sequence>MSTNAVKRAKGDVGANKAQMDRRLVWIMAVACGLSVANLYYVQPVLADIGHEFTVSFDQVGILATLSQLGYALGLLLIVPLGDRYNRRTLIVTMLCAVTVALIAMATAPTLPLLAVSSFAIGVTTVVPQLLVPLAASMAYEHERGRVVGTVMSGLLIGILLARTVSGVVCANLGWRAMYWIAAGLMVLLALVLRFLLPPDRPRSDMSYPQLLRSLWSLLRSEPGLRETCVFGAMGFASFSAFWATLSFLLQTPPYHYGSEVAGLFGLVGVVGAVAASFVGRLADKMEARKTVGIALLVLLLSFGIFWLTGQFIWGLIIGVILLDLGAQSNQVSNQTRIYSLNPEARSRLNTIYMVSYFIGGSLGSFLGTYGWSIAGWSGVCAVSLLLITVAGIAYVINMRRALAR</sequence>
<protein>
    <submittedName>
        <fullName evidence="7">Permease</fullName>
    </submittedName>
</protein>
<dbReference type="EMBL" id="BNJF01000001">
    <property type="protein sequence ID" value="GHO43062.1"/>
    <property type="molecule type" value="Genomic_DNA"/>
</dbReference>
<keyword evidence="8" id="KW-1185">Reference proteome</keyword>
<feature type="transmembrane region" description="Helical" evidence="5">
    <location>
        <begin position="114"/>
        <end position="135"/>
    </location>
</feature>
<keyword evidence="4 5" id="KW-0472">Membrane</keyword>
<feature type="transmembrane region" description="Helical" evidence="5">
    <location>
        <begin position="24"/>
        <end position="42"/>
    </location>
</feature>
<evidence type="ECO:0000256" key="3">
    <source>
        <dbReference type="ARBA" id="ARBA00022989"/>
    </source>
</evidence>
<dbReference type="InterPro" id="IPR011701">
    <property type="entry name" value="MFS"/>
</dbReference>
<dbReference type="Pfam" id="PF07690">
    <property type="entry name" value="MFS_1"/>
    <property type="match status" value="1"/>
</dbReference>
<evidence type="ECO:0000313" key="8">
    <source>
        <dbReference type="Proteomes" id="UP000612362"/>
    </source>
</evidence>
<dbReference type="Proteomes" id="UP000612362">
    <property type="component" value="Unassembled WGS sequence"/>
</dbReference>
<evidence type="ECO:0000256" key="5">
    <source>
        <dbReference type="SAM" id="Phobius"/>
    </source>
</evidence>
<organism evidence="7 8">
    <name type="scientific">Ktedonospora formicarum</name>
    <dbReference type="NCBI Taxonomy" id="2778364"/>
    <lineage>
        <taxon>Bacteria</taxon>
        <taxon>Bacillati</taxon>
        <taxon>Chloroflexota</taxon>
        <taxon>Ktedonobacteria</taxon>
        <taxon>Ktedonobacterales</taxon>
        <taxon>Ktedonobacteraceae</taxon>
        <taxon>Ktedonospora</taxon>
    </lineage>
</organism>
<feature type="transmembrane region" description="Helical" evidence="5">
    <location>
        <begin position="89"/>
        <end position="108"/>
    </location>
</feature>
<dbReference type="InterPro" id="IPR036259">
    <property type="entry name" value="MFS_trans_sf"/>
</dbReference>
<dbReference type="PANTHER" id="PTHR42910">
    <property type="entry name" value="TRANSPORTER SCO4007-RELATED"/>
    <property type="match status" value="1"/>
</dbReference>
<feature type="transmembrane region" description="Helical" evidence="5">
    <location>
        <begin position="62"/>
        <end position="82"/>
    </location>
</feature>
<dbReference type="InterPro" id="IPR020846">
    <property type="entry name" value="MFS_dom"/>
</dbReference>
<keyword evidence="2 5" id="KW-0812">Transmembrane</keyword>
<evidence type="ECO:0000256" key="1">
    <source>
        <dbReference type="ARBA" id="ARBA00004651"/>
    </source>
</evidence>
<name>A0A8J3MNR7_9CHLR</name>
<gene>
    <name evidence="7" type="ORF">KSX_12250</name>
</gene>
<dbReference type="AlphaFoldDB" id="A0A8J3MNR7"/>
<comment type="subcellular location">
    <subcellularLocation>
        <location evidence="1">Cell membrane</location>
        <topology evidence="1">Multi-pass membrane protein</topology>
    </subcellularLocation>
</comment>
<evidence type="ECO:0000256" key="2">
    <source>
        <dbReference type="ARBA" id="ARBA00022692"/>
    </source>
</evidence>
<dbReference type="PANTHER" id="PTHR42910:SF1">
    <property type="entry name" value="MAJOR FACILITATOR SUPERFAMILY (MFS) PROFILE DOMAIN-CONTAINING PROTEIN"/>
    <property type="match status" value="1"/>
</dbReference>
<dbReference type="PROSITE" id="PS50850">
    <property type="entry name" value="MFS"/>
    <property type="match status" value="1"/>
</dbReference>
<feature type="transmembrane region" description="Helical" evidence="5">
    <location>
        <begin position="374"/>
        <end position="397"/>
    </location>
</feature>
<reference evidence="7" key="1">
    <citation type="submission" date="2020-10" db="EMBL/GenBank/DDBJ databases">
        <title>Taxonomic study of unclassified bacteria belonging to the class Ktedonobacteria.</title>
        <authorList>
            <person name="Yabe S."/>
            <person name="Wang C.M."/>
            <person name="Zheng Y."/>
            <person name="Sakai Y."/>
            <person name="Cavaletti L."/>
            <person name="Monciardini P."/>
            <person name="Donadio S."/>
        </authorList>
    </citation>
    <scope>NUCLEOTIDE SEQUENCE</scope>
    <source>
        <strain evidence="7">SOSP1-1</strain>
    </source>
</reference>
<evidence type="ECO:0000313" key="7">
    <source>
        <dbReference type="EMBL" id="GHO43062.1"/>
    </source>
</evidence>
<dbReference type="GO" id="GO:0005886">
    <property type="term" value="C:plasma membrane"/>
    <property type="evidence" value="ECO:0007669"/>
    <property type="project" value="UniProtKB-SubCell"/>
</dbReference>
<dbReference type="SUPFAM" id="SSF103473">
    <property type="entry name" value="MFS general substrate transporter"/>
    <property type="match status" value="1"/>
</dbReference>
<feature type="transmembrane region" description="Helical" evidence="5">
    <location>
        <begin position="291"/>
        <end position="307"/>
    </location>
</feature>
<proteinExistence type="predicted"/>
<accession>A0A8J3MNR7</accession>
<evidence type="ECO:0000256" key="4">
    <source>
        <dbReference type="ARBA" id="ARBA00023136"/>
    </source>
</evidence>
<comment type="caution">
    <text evidence="7">The sequence shown here is derived from an EMBL/GenBank/DDBJ whole genome shotgun (WGS) entry which is preliminary data.</text>
</comment>
<dbReference type="GO" id="GO:0022857">
    <property type="term" value="F:transmembrane transporter activity"/>
    <property type="evidence" value="ECO:0007669"/>
    <property type="project" value="InterPro"/>
</dbReference>
<feature type="transmembrane region" description="Helical" evidence="5">
    <location>
        <begin position="229"/>
        <end position="249"/>
    </location>
</feature>